<feature type="transmembrane region" description="Helical" evidence="2">
    <location>
        <begin position="20"/>
        <end position="42"/>
    </location>
</feature>
<evidence type="ECO:0000313" key="4">
    <source>
        <dbReference type="Proteomes" id="UP001597042"/>
    </source>
</evidence>
<evidence type="ECO:0000313" key="3">
    <source>
        <dbReference type="EMBL" id="MFD0780635.1"/>
    </source>
</evidence>
<feature type="transmembrane region" description="Helical" evidence="2">
    <location>
        <begin position="80"/>
        <end position="101"/>
    </location>
</feature>
<dbReference type="Proteomes" id="UP001597042">
    <property type="component" value="Unassembled WGS sequence"/>
</dbReference>
<feature type="transmembrane region" description="Helical" evidence="2">
    <location>
        <begin position="48"/>
        <end position="68"/>
    </location>
</feature>
<dbReference type="EMBL" id="JBHTIM010000001">
    <property type="protein sequence ID" value="MFD0780635.1"/>
    <property type="molecule type" value="Genomic_DNA"/>
</dbReference>
<evidence type="ECO:0000256" key="1">
    <source>
        <dbReference type="SAM" id="MobiDB-lite"/>
    </source>
</evidence>
<feature type="transmembrane region" description="Helical" evidence="2">
    <location>
        <begin position="146"/>
        <end position="170"/>
    </location>
</feature>
<feature type="compositionally biased region" description="Pro residues" evidence="1">
    <location>
        <begin position="374"/>
        <end position="386"/>
    </location>
</feature>
<protein>
    <recommendedName>
        <fullName evidence="5">Agglutinin receptor</fullName>
    </recommendedName>
</protein>
<reference evidence="4" key="1">
    <citation type="journal article" date="2019" name="Int. J. Syst. Evol. Microbiol.">
        <title>The Global Catalogue of Microorganisms (GCM) 10K type strain sequencing project: providing services to taxonomists for standard genome sequencing and annotation.</title>
        <authorList>
            <consortium name="The Broad Institute Genomics Platform"/>
            <consortium name="The Broad Institute Genome Sequencing Center for Infectious Disease"/>
            <person name="Wu L."/>
            <person name="Ma J."/>
        </authorList>
    </citation>
    <scope>NUCLEOTIDE SEQUENCE [LARGE SCALE GENOMIC DNA]</scope>
    <source>
        <strain evidence="4">CCUG 50754</strain>
    </source>
</reference>
<gene>
    <name evidence="3" type="ORF">ACFQZV_04885</name>
</gene>
<feature type="transmembrane region" description="Helical" evidence="2">
    <location>
        <begin position="182"/>
        <end position="204"/>
    </location>
</feature>
<feature type="compositionally biased region" description="Low complexity" evidence="1">
    <location>
        <begin position="311"/>
        <end position="323"/>
    </location>
</feature>
<feature type="region of interest" description="Disordered" evidence="1">
    <location>
        <begin position="290"/>
        <end position="386"/>
    </location>
</feature>
<keyword evidence="4" id="KW-1185">Reference proteome</keyword>
<feature type="compositionally biased region" description="Pro residues" evidence="1">
    <location>
        <begin position="295"/>
        <end position="310"/>
    </location>
</feature>
<sequence>MTIPSGTAADRPASSSLIRAAIWVAIGALIAAAVVCVIWVFVGSAGGMIGRAFLTILLLVAFAGVAILDAHLAPRRPAWFSLASIGSWVVLLLIGAVMIWMPERSPFSGVGRFLQFLIIVLIVQLALLHIRLYMKAFRRYVTPFTQAVTIITIALVVALTALLVLPLMLWEYVTFADIYWRFVVAAAILAAVGTMLVPLVNVLFAPKKPVAARPGSDASAPQPAPWPTYVDGMTPLPVMPDGSPDWGAYYSGYPSPGAYVVAPVAAYPADPYAAHQPHAVEATYAPVAASAPAAEPAPEPPHPAQDPAAPPVDAAQEAASAEVPEVEAEAEPEAEAEAPTAAEAAQANPPRAQGYEGYPPPAGEPLPQAGYEGYPPPPPMPPAPPR</sequence>
<feature type="compositionally biased region" description="Acidic residues" evidence="1">
    <location>
        <begin position="324"/>
        <end position="336"/>
    </location>
</feature>
<keyword evidence="2" id="KW-0472">Membrane</keyword>
<feature type="transmembrane region" description="Helical" evidence="2">
    <location>
        <begin position="113"/>
        <end position="134"/>
    </location>
</feature>
<proteinExistence type="predicted"/>
<comment type="caution">
    <text evidence="3">The sequence shown here is derived from an EMBL/GenBank/DDBJ whole genome shotgun (WGS) entry which is preliminary data.</text>
</comment>
<organism evidence="3 4">
    <name type="scientific">Microbacterium koreense</name>
    <dbReference type="NCBI Taxonomy" id="323761"/>
    <lineage>
        <taxon>Bacteria</taxon>
        <taxon>Bacillati</taxon>
        <taxon>Actinomycetota</taxon>
        <taxon>Actinomycetes</taxon>
        <taxon>Micrococcales</taxon>
        <taxon>Microbacteriaceae</taxon>
        <taxon>Microbacterium</taxon>
    </lineage>
</organism>
<keyword evidence="2" id="KW-1133">Transmembrane helix</keyword>
<keyword evidence="2" id="KW-0812">Transmembrane</keyword>
<evidence type="ECO:0000256" key="2">
    <source>
        <dbReference type="SAM" id="Phobius"/>
    </source>
</evidence>
<name>A0ABW2ZQ99_9MICO</name>
<dbReference type="RefSeq" id="WP_378783272.1">
    <property type="nucleotide sequence ID" value="NZ_JBHTIM010000001.1"/>
</dbReference>
<feature type="compositionally biased region" description="Low complexity" evidence="1">
    <location>
        <begin position="337"/>
        <end position="357"/>
    </location>
</feature>
<evidence type="ECO:0008006" key="5">
    <source>
        <dbReference type="Google" id="ProtNLM"/>
    </source>
</evidence>
<accession>A0ABW2ZQ99</accession>